<gene>
    <name evidence="2" type="ORF">BBRV_LOCUS43669</name>
</gene>
<proteinExistence type="predicted"/>
<dbReference type="EMBL" id="CADCXW020000015">
    <property type="protein sequence ID" value="CAD1547376.1"/>
    <property type="molecule type" value="Genomic_DNA"/>
</dbReference>
<accession>A0A6V7J4P2</accession>
<dbReference type="PANTHER" id="PTHR40552:SF6">
    <property type="entry name" value="FI09606P-RELATED"/>
    <property type="match status" value="1"/>
</dbReference>
<dbReference type="Gene3D" id="3.90.70.120">
    <property type="match status" value="7"/>
</dbReference>
<name>A0A6V7J4P2_9HYME</name>
<evidence type="ECO:0000313" key="2">
    <source>
        <dbReference type="EMBL" id="CAD1547376.1"/>
    </source>
</evidence>
<sequence>MHVNQVLEDGDKLYRTSQARNKVDPGNYLTTSMIHPEFFIGDQKCLISVEDKKIFGNVFAESVGCPDFVDGLKRFFRNDTCAVVTAQGASVAVWRDCKYGYFYFDPAPCDESGGHCPDGTACVMRFKCVNDLQERFLSNLSQGFDSRYCIDGVNILRIAPVKRSVDLDGRLAGGGADQRAPAASDEKTIDCTQKIPKPAKAANQSTVINKEPLSITLSNYSIDKKFATDPLINQNAFDTGYTYNDIEVNIPSTFKDLENDRAILHGWTHELGEMYKGKGAQSVANCIASIAMKKINPVRSWLRPTLDDVLALGDGLFAETKAAKPNLKFLTAVDFNDAKVRVGGSKMFITVDMMTVVGTISSRVPSVLNLSQAVEEFFVEHKDGVIETSTMSIAVWMQEDCFYSFDPRECDSSGLRMIEEKGKTGGKEAKGAALPAVKKVKGKCCVIRFPSIGELVGHFLKNLNPSKKNDRFIIRSIIVQHDLPGLQPWYEFQPGQPGKSWLLQGTIANDAEEFEDETRGVQGLAMPIAALINATEVPPQIWTGETVDETIREGNDYFTWCIPLEQEDNRELALDRLKNYLYVKNRRLRIKVEDSTIVGNLDVPSESQADNLAVGMTQFFGNHQFGVLQVKNLAVAIWKFEEEFKDKSKVMAYYYFDPSPGLNLSGEDVEEEPGASVVRALDPAHLATLIISRIDPEAEGENDFFIHDFQILSIGEYLTDEELEADKQKPVKPDLNAYVEVSEDGACLNGSFDQANTTIFKSRTRNKQQAANALLTLAMRQLYNPHLWSQQVVDDILKLGDKLTEANIANIAAEEPEGEDEIIRKYLLPSEIEESFDIGVNRATVTLDEEKSRGAVTEMTPFLTDFFAESSMAILRQGHVMLPIWKEGDIFFMMDPRGRDGQGEIQEEGGTAAVLWFTTLESLAESLSKSFNAADEIIVDGVDLEIEFESRVNKEETEDLTKGDRWYNFSKKEDGVWELSGTLSISDSKFSEANRGHQSAAVAVVSIIFSRVYEPNQWTPEVIDEVVTTGDKLYDKSVSRLGENSELLLDQVITEFFLSNRRINITITDCVEAGTIPGKPPKVQNLLTGLENFFKRYSNGVLSLPNVGIIPIWKFADFYYCLIPTIRSENSGETSKPVSVTRFSSLDLLCHHIEETLGPEGDYEVSVVDVLNWNKLPPWKHDPSSVVRPSNLPPLNTFRRLEGGEARAILSGSIHQGSELFPPKNRNRQTAANCIVALGMSVLKDVVTWTKKTLDEILVIGNDVHEESLKFRSVEKLKPADIVRIFHVGANVLTVDVDQSTLSGKVATPPPEPEAKGKDKGKKKKAKPDKAKKKKGKQKREPPPPPPVVLLLDGLIQFFEKNRAGVLVAGRTMIALWKDKGVYFLYDPRCRNNQGLSDDSGAACTMWFACIEPLYDLIFTNLEAAEKYGDYSISRAVVRQNAIEPLPNPVGFQAFLTCAQSPIPIIGKDRAVTVDVEPEVEFHDVNAELSVLAGTINMNDRVFRPSRRGLQSTAMAAVAVVVGLLDVPSTWTAAIIDSILKYGDILHNDSVRMARSGGRNLSPTELLTVFLVGDVKAHINIHHHVIVGILQIEDVSEALVMFFRNYCAGILHTPNLAVAVMQHCGKYYMFDPSARNKEGRGASYSGKACVMKCESIMTMALIFVTNCNYKLPSVYTLNAVDVLDLKFLSGGEKCPARCEH</sequence>
<protein>
    <submittedName>
        <fullName evidence="2">Uncharacterized protein</fullName>
    </submittedName>
</protein>
<feature type="region of interest" description="Disordered" evidence="1">
    <location>
        <begin position="1302"/>
        <end position="1346"/>
    </location>
</feature>
<organism evidence="2">
    <name type="scientific">Bracon brevicornis</name>
    <dbReference type="NCBI Taxonomy" id="1563983"/>
    <lineage>
        <taxon>Eukaryota</taxon>
        <taxon>Metazoa</taxon>
        <taxon>Ecdysozoa</taxon>
        <taxon>Arthropoda</taxon>
        <taxon>Hexapoda</taxon>
        <taxon>Insecta</taxon>
        <taxon>Pterygota</taxon>
        <taxon>Neoptera</taxon>
        <taxon>Endopterygota</taxon>
        <taxon>Hymenoptera</taxon>
        <taxon>Apocrita</taxon>
        <taxon>Ichneumonoidea</taxon>
        <taxon>Braconidae</taxon>
        <taxon>Braconinae</taxon>
        <taxon>Bracon</taxon>
    </lineage>
</organism>
<feature type="compositionally biased region" description="Basic residues" evidence="1">
    <location>
        <begin position="1319"/>
        <end position="1338"/>
    </location>
</feature>
<reference evidence="2" key="1">
    <citation type="submission" date="2020-07" db="EMBL/GenBank/DDBJ databases">
        <authorList>
            <person name="Ferguson B K."/>
        </authorList>
    </citation>
    <scope>NUCLEOTIDE SEQUENCE</scope>
    <source>
        <strain evidence="2">L06</strain>
    </source>
</reference>
<dbReference type="PANTHER" id="PTHR40552">
    <property type="entry name" value="AT05186P-RELATED"/>
    <property type="match status" value="1"/>
</dbReference>
<evidence type="ECO:0000256" key="1">
    <source>
        <dbReference type="SAM" id="MobiDB-lite"/>
    </source>
</evidence>